<reference evidence="3 4" key="1">
    <citation type="submission" date="2018-08" db="EMBL/GenBank/DDBJ databases">
        <title>Diversity &amp; Physiological Properties of Lignin-Decomposing Actinobacteria from Soil.</title>
        <authorList>
            <person name="Roh S.G."/>
            <person name="Kim S.B."/>
        </authorList>
    </citation>
    <scope>NUCLEOTIDE SEQUENCE [LARGE SCALE GENOMIC DNA]</scope>
    <source>
        <strain evidence="3 4">MMS17-GH009</strain>
    </source>
</reference>
<evidence type="ECO:0000313" key="3">
    <source>
        <dbReference type="EMBL" id="RGD59788.1"/>
    </source>
</evidence>
<organism evidence="3 4">
    <name type="scientific">Kitasatospora xanthocidica</name>
    <dbReference type="NCBI Taxonomy" id="83382"/>
    <lineage>
        <taxon>Bacteria</taxon>
        <taxon>Bacillati</taxon>
        <taxon>Actinomycetota</taxon>
        <taxon>Actinomycetes</taxon>
        <taxon>Kitasatosporales</taxon>
        <taxon>Streptomycetaceae</taxon>
        <taxon>Kitasatospora</taxon>
    </lineage>
</organism>
<protein>
    <submittedName>
        <fullName evidence="3">NUDIX domain-containing protein</fullName>
    </submittedName>
</protein>
<dbReference type="EMBL" id="QVIG01000001">
    <property type="protein sequence ID" value="RGD59788.1"/>
    <property type="molecule type" value="Genomic_DNA"/>
</dbReference>
<dbReference type="AlphaFoldDB" id="A0A372ZV50"/>
<feature type="domain" description="Nudix hydrolase" evidence="2">
    <location>
        <begin position="50"/>
        <end position="185"/>
    </location>
</feature>
<dbReference type="InterPro" id="IPR015797">
    <property type="entry name" value="NUDIX_hydrolase-like_dom_sf"/>
</dbReference>
<accession>A0A372ZV50</accession>
<dbReference type="Proteomes" id="UP000263377">
    <property type="component" value="Unassembled WGS sequence"/>
</dbReference>
<dbReference type="SUPFAM" id="SSF55811">
    <property type="entry name" value="Nudix"/>
    <property type="match status" value="1"/>
</dbReference>
<evidence type="ECO:0000256" key="1">
    <source>
        <dbReference type="SAM" id="MobiDB-lite"/>
    </source>
</evidence>
<keyword evidence="4" id="KW-1185">Reference proteome</keyword>
<name>A0A372ZV50_9ACTN</name>
<dbReference type="CDD" id="cd03674">
    <property type="entry name" value="NUDIX_Hydrolase"/>
    <property type="match status" value="1"/>
</dbReference>
<feature type="compositionally biased region" description="Basic and acidic residues" evidence="1">
    <location>
        <begin position="17"/>
        <end position="30"/>
    </location>
</feature>
<dbReference type="Pfam" id="PF00293">
    <property type="entry name" value="NUDIX"/>
    <property type="match status" value="1"/>
</dbReference>
<dbReference type="Gene3D" id="3.90.79.10">
    <property type="entry name" value="Nucleoside Triphosphate Pyrophosphohydrolase"/>
    <property type="match status" value="1"/>
</dbReference>
<evidence type="ECO:0000313" key="4">
    <source>
        <dbReference type="Proteomes" id="UP000263377"/>
    </source>
</evidence>
<gene>
    <name evidence="3" type="ORF">DR950_20170</name>
</gene>
<comment type="caution">
    <text evidence="3">The sequence shown here is derived from an EMBL/GenBank/DDBJ whole genome shotgun (WGS) entry which is preliminary data.</text>
</comment>
<sequence length="191" mass="21026">MVTTGGPSQRPDPARLLADHRPRGPVETADHERARRLLGVADAWNRGTFPLHFTASALIVHPPTRRVLLRWHVRQQAWLHVGGHGDPGETLPLDIALREGLEETGLTDLTPWPGPALVHLAVVPVPASPAEPAHEHADLRFLLATATPEQARPENPASPLEWLTVEEAKRRTTEDNLRETLDRAARLLPSA</sequence>
<dbReference type="PROSITE" id="PS51462">
    <property type="entry name" value="NUDIX"/>
    <property type="match status" value="1"/>
</dbReference>
<evidence type="ECO:0000259" key="2">
    <source>
        <dbReference type="PROSITE" id="PS51462"/>
    </source>
</evidence>
<dbReference type="RefSeq" id="WP_117487930.1">
    <property type="nucleotide sequence ID" value="NZ_QVIG01000001.1"/>
</dbReference>
<dbReference type="InterPro" id="IPR000086">
    <property type="entry name" value="NUDIX_hydrolase_dom"/>
</dbReference>
<proteinExistence type="predicted"/>
<feature type="region of interest" description="Disordered" evidence="1">
    <location>
        <begin position="1"/>
        <end position="30"/>
    </location>
</feature>